<dbReference type="Proteomes" id="UP000830167">
    <property type="component" value="Chromosome"/>
</dbReference>
<evidence type="ECO:0000313" key="1">
    <source>
        <dbReference type="EMBL" id="UOF90846.1"/>
    </source>
</evidence>
<sequence length="81" mass="9660">MEITIEMLLKEILRLQATQTALAEVLMRDYNIKLPPDWIDLFHKYQIEYAPRLGLQIIPHEMSSQEPMLKPNLRLVRKEDE</sequence>
<name>A0ABY4CNN4_9BACL</name>
<evidence type="ECO:0000313" key="2">
    <source>
        <dbReference type="Proteomes" id="UP000830167"/>
    </source>
</evidence>
<accession>A0ABY4CNN4</accession>
<keyword evidence="2" id="KW-1185">Reference proteome</keyword>
<reference evidence="1" key="1">
    <citation type="submission" date="2021-12" db="EMBL/GenBank/DDBJ databases">
        <title>Alicyclobacillaceae gen. nov., sp. nov., isolated from chalcocite enrichment system.</title>
        <authorList>
            <person name="Jiang Z."/>
        </authorList>
    </citation>
    <scope>NUCLEOTIDE SEQUENCE</scope>
    <source>
        <strain evidence="1">MYW30-H2</strain>
    </source>
</reference>
<protein>
    <submittedName>
        <fullName evidence="1">Uncharacterized protein</fullName>
    </submittedName>
</protein>
<gene>
    <name evidence="1" type="ORF">LSG31_00745</name>
</gene>
<dbReference type="EMBL" id="CP089291">
    <property type="protein sequence ID" value="UOF90846.1"/>
    <property type="molecule type" value="Genomic_DNA"/>
</dbReference>
<dbReference type="RefSeq" id="WP_347437542.1">
    <property type="nucleotide sequence ID" value="NZ_CP089291.1"/>
</dbReference>
<proteinExistence type="predicted"/>
<organism evidence="1 2">
    <name type="scientific">Fodinisporobacter ferrooxydans</name>
    <dbReference type="NCBI Taxonomy" id="2901836"/>
    <lineage>
        <taxon>Bacteria</taxon>
        <taxon>Bacillati</taxon>
        <taxon>Bacillota</taxon>
        <taxon>Bacilli</taxon>
        <taxon>Bacillales</taxon>
        <taxon>Alicyclobacillaceae</taxon>
        <taxon>Fodinisporobacter</taxon>
    </lineage>
</organism>